<evidence type="ECO:0000313" key="2">
    <source>
        <dbReference type="Proteomes" id="UP001311915"/>
    </source>
</evidence>
<dbReference type="Proteomes" id="UP001311915">
    <property type="component" value="Unassembled WGS sequence"/>
</dbReference>
<dbReference type="PANTHER" id="PTHR33710:SF79">
    <property type="entry name" value="OS06G0205337 PROTEIN"/>
    <property type="match status" value="1"/>
</dbReference>
<dbReference type="PANTHER" id="PTHR33710">
    <property type="entry name" value="BNAC02G09200D PROTEIN"/>
    <property type="match status" value="1"/>
</dbReference>
<evidence type="ECO:0000313" key="1">
    <source>
        <dbReference type="EMBL" id="KAK4737677.1"/>
    </source>
</evidence>
<dbReference type="InterPro" id="IPR036691">
    <property type="entry name" value="Endo/exonu/phosph_ase_sf"/>
</dbReference>
<dbReference type="Gene3D" id="3.60.10.10">
    <property type="entry name" value="Endonuclease/exonuclease/phosphatase"/>
    <property type="match status" value="1"/>
</dbReference>
<evidence type="ECO:0008006" key="3">
    <source>
        <dbReference type="Google" id="ProtNLM"/>
    </source>
</evidence>
<name>A0AAV9MHZ3_9SOLN</name>
<gene>
    <name evidence="1" type="ORF">R3W88_001374</name>
</gene>
<proteinExistence type="predicted"/>
<sequence>MNALIWNIRSVRTQNAFQRVKMLHNHHKFAFVALFEPFQEVRHINKYRRRLRMPLGIHNSNGKIWLYINHGFDVSVMSNLDQQLTVLINNQYNALNFYATIVYTKPWFNVVLDGDKKIGGVLVDAADIDDFKTCIESCYLSQVPFKGSPFTWWNGRAGDDCIFERLDRILINAGMQNIFAQLEIDHLPRIGSDHAPMLLTCSDRGTNKKKPFRFLNFWTEHESFKEVVRLNWDSHISFNPFLEFKRNIKKIKKALTMWSRETYGDIFQQLIIREEIA</sequence>
<comment type="caution">
    <text evidence="1">The sequence shown here is derived from an EMBL/GenBank/DDBJ whole genome shotgun (WGS) entry which is preliminary data.</text>
</comment>
<dbReference type="SUPFAM" id="SSF56219">
    <property type="entry name" value="DNase I-like"/>
    <property type="match status" value="1"/>
</dbReference>
<reference evidence="1 2" key="1">
    <citation type="submission" date="2023-10" db="EMBL/GenBank/DDBJ databases">
        <title>Genome-Wide Identification Analysis in wild type Solanum Pinnatisectum Reveals Some Genes Defensing Phytophthora Infestans.</title>
        <authorList>
            <person name="Sun C."/>
        </authorList>
    </citation>
    <scope>NUCLEOTIDE SEQUENCE [LARGE SCALE GENOMIC DNA]</scope>
    <source>
        <strain evidence="1">LQN</strain>
        <tissue evidence="1">Leaf</tissue>
    </source>
</reference>
<dbReference type="EMBL" id="JAWPEI010000001">
    <property type="protein sequence ID" value="KAK4737677.1"/>
    <property type="molecule type" value="Genomic_DNA"/>
</dbReference>
<organism evidence="1 2">
    <name type="scientific">Solanum pinnatisectum</name>
    <name type="common">tansyleaf nightshade</name>
    <dbReference type="NCBI Taxonomy" id="50273"/>
    <lineage>
        <taxon>Eukaryota</taxon>
        <taxon>Viridiplantae</taxon>
        <taxon>Streptophyta</taxon>
        <taxon>Embryophyta</taxon>
        <taxon>Tracheophyta</taxon>
        <taxon>Spermatophyta</taxon>
        <taxon>Magnoliopsida</taxon>
        <taxon>eudicotyledons</taxon>
        <taxon>Gunneridae</taxon>
        <taxon>Pentapetalae</taxon>
        <taxon>asterids</taxon>
        <taxon>lamiids</taxon>
        <taxon>Solanales</taxon>
        <taxon>Solanaceae</taxon>
        <taxon>Solanoideae</taxon>
        <taxon>Solaneae</taxon>
        <taxon>Solanum</taxon>
    </lineage>
</organism>
<protein>
    <recommendedName>
        <fullName evidence="3">Endonuclease/exonuclease/phosphatase domain-containing protein</fullName>
    </recommendedName>
</protein>
<accession>A0AAV9MHZ3</accession>
<dbReference type="AlphaFoldDB" id="A0AAV9MHZ3"/>
<keyword evidence="2" id="KW-1185">Reference proteome</keyword>